<dbReference type="CDD" id="cd00707">
    <property type="entry name" value="Pancreat_lipase_like"/>
    <property type="match status" value="1"/>
</dbReference>
<evidence type="ECO:0000259" key="7">
    <source>
        <dbReference type="Pfam" id="PF00151"/>
    </source>
</evidence>
<proteinExistence type="inferred from homology"/>
<dbReference type="GO" id="GO:0034185">
    <property type="term" value="F:apolipoprotein binding"/>
    <property type="evidence" value="ECO:0007669"/>
    <property type="project" value="TreeGrafter"/>
</dbReference>
<feature type="binding site" evidence="4">
    <location>
        <position position="202"/>
    </location>
    <ligand>
        <name>Ca(2+)</name>
        <dbReference type="ChEBI" id="CHEBI:29108"/>
    </ligand>
</feature>
<dbReference type="Pfam" id="PF00151">
    <property type="entry name" value="Lipase"/>
    <property type="match status" value="1"/>
</dbReference>
<reference evidence="8 9" key="1">
    <citation type="journal article" date="2019" name="Mol. Ecol. Resour.">
        <title>Chromosome-level genome assembly of Triplophysa tibetana, a fish adapted to the harsh high-altitude environment of the Tibetan Plateau.</title>
        <authorList>
            <person name="Yang X."/>
            <person name="Liu H."/>
            <person name="Ma Z."/>
            <person name="Zou Y."/>
            <person name="Zou M."/>
            <person name="Mao Y."/>
            <person name="Li X."/>
            <person name="Wang H."/>
            <person name="Chen T."/>
            <person name="Wang W."/>
            <person name="Yang R."/>
        </authorList>
    </citation>
    <scope>NUCLEOTIDE SEQUENCE [LARGE SCALE GENOMIC DNA]</scope>
    <source>
        <strain evidence="8">TTIB1903HZAU</strain>
        <tissue evidence="8">Muscle</tissue>
    </source>
</reference>
<accession>A0A5A9PV06</accession>
<dbReference type="SUPFAM" id="SSF49723">
    <property type="entry name" value="Lipase/lipooxygenase domain (PLAT/LH2 domain)"/>
    <property type="match status" value="1"/>
</dbReference>
<dbReference type="InterPro" id="IPR036392">
    <property type="entry name" value="PLAT/LH2_dom_sf"/>
</dbReference>
<dbReference type="EMBL" id="SOYY01000002">
    <property type="protein sequence ID" value="KAA0724766.1"/>
    <property type="molecule type" value="Genomic_DNA"/>
</dbReference>
<keyword evidence="6" id="KW-0732">Signal</keyword>
<dbReference type="InterPro" id="IPR029058">
    <property type="entry name" value="AB_hydrolase_fold"/>
</dbReference>
<organism evidence="8 9">
    <name type="scientific">Triplophysa tibetana</name>
    <dbReference type="NCBI Taxonomy" id="1572043"/>
    <lineage>
        <taxon>Eukaryota</taxon>
        <taxon>Metazoa</taxon>
        <taxon>Chordata</taxon>
        <taxon>Craniata</taxon>
        <taxon>Vertebrata</taxon>
        <taxon>Euteleostomi</taxon>
        <taxon>Actinopterygii</taxon>
        <taxon>Neopterygii</taxon>
        <taxon>Teleostei</taxon>
        <taxon>Ostariophysi</taxon>
        <taxon>Cypriniformes</taxon>
        <taxon>Nemacheilidae</taxon>
        <taxon>Triplophysa</taxon>
    </lineage>
</organism>
<dbReference type="GO" id="GO:0004465">
    <property type="term" value="F:lipoprotein lipase activity"/>
    <property type="evidence" value="ECO:0007669"/>
    <property type="project" value="TreeGrafter"/>
</dbReference>
<dbReference type="InterPro" id="IPR013818">
    <property type="entry name" value="Lipase"/>
</dbReference>
<feature type="domain" description="Lipase" evidence="7">
    <location>
        <begin position="32"/>
        <end position="344"/>
    </location>
</feature>
<dbReference type="PRINTS" id="PR00821">
    <property type="entry name" value="TAGLIPASE"/>
</dbReference>
<evidence type="ECO:0000313" key="9">
    <source>
        <dbReference type="Proteomes" id="UP000324632"/>
    </source>
</evidence>
<keyword evidence="9" id="KW-1185">Reference proteome</keyword>
<dbReference type="GO" id="GO:0046872">
    <property type="term" value="F:metal ion binding"/>
    <property type="evidence" value="ECO:0007669"/>
    <property type="project" value="UniProtKB-KW"/>
</dbReference>
<dbReference type="PANTHER" id="PTHR11610:SF2">
    <property type="entry name" value="HEPATIC TRIACYLGLYCEROL LIPASE"/>
    <property type="match status" value="1"/>
</dbReference>
<evidence type="ECO:0000256" key="2">
    <source>
        <dbReference type="ARBA" id="ARBA00010701"/>
    </source>
</evidence>
<keyword evidence="3" id="KW-0964">Secreted</keyword>
<comment type="caution">
    <text evidence="8">The sequence shown here is derived from an EMBL/GenBank/DDBJ whole genome shotgun (WGS) entry which is preliminary data.</text>
</comment>
<comment type="similarity">
    <text evidence="2 5">Belongs to the AB hydrolase superfamily. Lipase family.</text>
</comment>
<dbReference type="InterPro" id="IPR033906">
    <property type="entry name" value="Lipase_N"/>
</dbReference>
<dbReference type="Proteomes" id="UP000324632">
    <property type="component" value="Chromosome 2"/>
</dbReference>
<evidence type="ECO:0000256" key="3">
    <source>
        <dbReference type="ARBA" id="ARBA00022525"/>
    </source>
</evidence>
<name>A0A5A9PV06_9TELE</name>
<protein>
    <submittedName>
        <fullName evidence="8">Hepatic triacylglycerol lipase</fullName>
    </submittedName>
</protein>
<evidence type="ECO:0000256" key="6">
    <source>
        <dbReference type="SAM" id="SignalP"/>
    </source>
</evidence>
<dbReference type="Gene3D" id="3.40.50.1820">
    <property type="entry name" value="alpha/beta hydrolase"/>
    <property type="match status" value="1"/>
</dbReference>
<dbReference type="PIRSF" id="PIRSF000865">
    <property type="entry name" value="Lipoprotein_lipase_LIPH"/>
    <property type="match status" value="1"/>
</dbReference>
<dbReference type="AlphaFoldDB" id="A0A5A9PV06"/>
<dbReference type="SUPFAM" id="SSF53474">
    <property type="entry name" value="alpha/beta-Hydrolases"/>
    <property type="match status" value="1"/>
</dbReference>
<dbReference type="PANTHER" id="PTHR11610">
    <property type="entry name" value="LIPASE"/>
    <property type="match status" value="1"/>
</dbReference>
<feature type="signal peptide" evidence="6">
    <location>
        <begin position="1"/>
        <end position="23"/>
    </location>
</feature>
<evidence type="ECO:0000256" key="4">
    <source>
        <dbReference type="PIRSR" id="PIRSR000865-2"/>
    </source>
</evidence>
<dbReference type="InterPro" id="IPR000734">
    <property type="entry name" value="TAG_lipase"/>
</dbReference>
<dbReference type="Gene3D" id="2.60.60.20">
    <property type="entry name" value="PLAT/LH2 domain"/>
    <property type="match status" value="1"/>
</dbReference>
<evidence type="ECO:0000256" key="5">
    <source>
        <dbReference type="RuleBase" id="RU004262"/>
    </source>
</evidence>
<gene>
    <name evidence="8" type="ORF">E1301_Tti021927</name>
</gene>
<dbReference type="InterPro" id="IPR016272">
    <property type="entry name" value="Lipase_LIPH"/>
</dbReference>
<evidence type="ECO:0000256" key="1">
    <source>
        <dbReference type="ARBA" id="ARBA00004613"/>
    </source>
</evidence>
<evidence type="ECO:0000313" key="8">
    <source>
        <dbReference type="EMBL" id="KAA0724766.1"/>
    </source>
</evidence>
<dbReference type="GO" id="GO:0005615">
    <property type="term" value="C:extracellular space"/>
    <property type="evidence" value="ECO:0007669"/>
    <property type="project" value="TreeGrafter"/>
</dbReference>
<dbReference type="FunFam" id="3.40.50.1820:FF:000441">
    <property type="entry name" value="Lipoprotein lipase"/>
    <property type="match status" value="1"/>
</dbReference>
<dbReference type="GO" id="GO:0016042">
    <property type="term" value="P:lipid catabolic process"/>
    <property type="evidence" value="ECO:0007669"/>
    <property type="project" value="TreeGrafter"/>
</dbReference>
<comment type="subcellular location">
    <subcellularLocation>
        <location evidence="1">Secreted</location>
    </subcellularLocation>
</comment>
<keyword evidence="4" id="KW-0106">Calcium</keyword>
<sequence>MRIQTAARLSLLLFHTLSAAVKGTGNITDAAGETHTTQAVHTPAVVKSNFHVYHEGNLFEETCALVPFRSDTLDGCGYNTSNDLVLIIHGWTMNGIMEQWIFNLASALKFRRGQVNVIISDWRSLALHPYPIAAKNSRQVGRDVATLLEWLEEAVQLSVDKVHLIGYSLGAHVAGFAGSHFRGRKVGRITGPHFEGVPAFDRLSHDDAQFVDVIHTFAKSNIMPGVGIKQIIGHVDFYPNGGTFQPGCKMLDIYSNVYQYGLQGVPKTIKCSHERAVKLYTESLLNTSQPITGFRCRGDSTFNKGLCMDCKQDRCNTLGYDIRRGRAGKNTKGLYFKTGPETPYKVLHYQIRVLLMNVIEPVEASVSITVNGTRGESGELPITLKLKESDDVSGSMNDEKHVDRYQKSSGEKIYTSLLTVGADLGHLTSVGLVWRGELVWSSWLRRVRNIMAWNGSDQPTELSVWRICIKSGEKQEK</sequence>
<keyword evidence="4" id="KW-0479">Metal-binding</keyword>
<feature type="binding site" evidence="4">
    <location>
        <position position="207"/>
    </location>
    <ligand>
        <name>Ca(2+)</name>
        <dbReference type="ChEBI" id="CHEBI:29108"/>
    </ligand>
</feature>
<feature type="chain" id="PRO_5022741911" evidence="6">
    <location>
        <begin position="24"/>
        <end position="477"/>
    </location>
</feature>